<organism evidence="3 4">
    <name type="scientific">Microdochium trichocladiopsis</name>
    <dbReference type="NCBI Taxonomy" id="1682393"/>
    <lineage>
        <taxon>Eukaryota</taxon>
        <taxon>Fungi</taxon>
        <taxon>Dikarya</taxon>
        <taxon>Ascomycota</taxon>
        <taxon>Pezizomycotina</taxon>
        <taxon>Sordariomycetes</taxon>
        <taxon>Xylariomycetidae</taxon>
        <taxon>Xylariales</taxon>
        <taxon>Microdochiaceae</taxon>
        <taxon>Microdochium</taxon>
    </lineage>
</organism>
<dbReference type="InterPro" id="IPR036412">
    <property type="entry name" value="HAD-like_sf"/>
</dbReference>
<dbReference type="PRINTS" id="PR00119">
    <property type="entry name" value="CATATPASE"/>
</dbReference>
<dbReference type="SUPFAM" id="SSF56784">
    <property type="entry name" value="HAD-like"/>
    <property type="match status" value="1"/>
</dbReference>
<accession>A0A9P9BM12</accession>
<dbReference type="GO" id="GO:0005507">
    <property type="term" value="F:copper ion binding"/>
    <property type="evidence" value="ECO:0007669"/>
    <property type="project" value="TreeGrafter"/>
</dbReference>
<dbReference type="PANTHER" id="PTHR43520">
    <property type="entry name" value="ATP7, ISOFORM B"/>
    <property type="match status" value="1"/>
</dbReference>
<keyword evidence="2" id="KW-0812">Transmembrane</keyword>
<keyword evidence="4" id="KW-1185">Reference proteome</keyword>
<dbReference type="Pfam" id="PF00702">
    <property type="entry name" value="Hydrolase"/>
    <property type="match status" value="1"/>
</dbReference>
<dbReference type="InterPro" id="IPR023214">
    <property type="entry name" value="HAD_sf"/>
</dbReference>
<dbReference type="GO" id="GO:0043682">
    <property type="term" value="F:P-type divalent copper transporter activity"/>
    <property type="evidence" value="ECO:0007669"/>
    <property type="project" value="TreeGrafter"/>
</dbReference>
<proteinExistence type="predicted"/>
<evidence type="ECO:0000313" key="3">
    <source>
        <dbReference type="EMBL" id="KAH7014627.1"/>
    </source>
</evidence>
<dbReference type="EMBL" id="JAGTJQ010000013">
    <property type="protein sequence ID" value="KAH7014627.1"/>
    <property type="molecule type" value="Genomic_DNA"/>
</dbReference>
<evidence type="ECO:0000256" key="1">
    <source>
        <dbReference type="ARBA" id="ARBA00022967"/>
    </source>
</evidence>
<keyword evidence="2" id="KW-1133">Transmembrane helix</keyword>
<name>A0A9P9BM12_9PEZI</name>
<dbReference type="AlphaFoldDB" id="A0A9P9BM12"/>
<sequence>MLTGDNAITARAITARVSIDADNRVIAGVKPTDKARYIMQLRDLTTGAQKGKRCIAMVGDGINDAPALAAADIGIAIGSGTDVAIAAADFVLRIGFNFGWAAVYNITAVPVAAGCLYWIVSNGEHVRLDPVWASLAMALSSISVITSSLLLKAPWYLGGFRVRKLAEA</sequence>
<feature type="transmembrane region" description="Helical" evidence="2">
    <location>
        <begin position="131"/>
        <end position="151"/>
    </location>
</feature>
<dbReference type="Proteomes" id="UP000756346">
    <property type="component" value="Unassembled WGS sequence"/>
</dbReference>
<evidence type="ECO:0000313" key="4">
    <source>
        <dbReference type="Proteomes" id="UP000756346"/>
    </source>
</evidence>
<dbReference type="GO" id="GO:0055070">
    <property type="term" value="P:copper ion homeostasis"/>
    <property type="evidence" value="ECO:0007669"/>
    <property type="project" value="TreeGrafter"/>
</dbReference>
<gene>
    <name evidence="3" type="ORF">B0I36DRAFT_369564</name>
</gene>
<dbReference type="RefSeq" id="XP_046005594.1">
    <property type="nucleotide sequence ID" value="XM_046159799.1"/>
</dbReference>
<dbReference type="PANTHER" id="PTHR43520:SF32">
    <property type="entry name" value="COPPER RESISTANCE P-TYPE ATPASE (EUROFUNG)"/>
    <property type="match status" value="1"/>
</dbReference>
<keyword evidence="2" id="KW-0472">Membrane</keyword>
<protein>
    <submittedName>
        <fullName evidence="3">HAD-like domain-containing protein</fullName>
    </submittedName>
</protein>
<dbReference type="OrthoDB" id="5152758at2759"/>
<evidence type="ECO:0000256" key="2">
    <source>
        <dbReference type="SAM" id="Phobius"/>
    </source>
</evidence>
<comment type="caution">
    <text evidence="3">The sequence shown here is derived from an EMBL/GenBank/DDBJ whole genome shotgun (WGS) entry which is preliminary data.</text>
</comment>
<dbReference type="Gene3D" id="3.40.50.1000">
    <property type="entry name" value="HAD superfamily/HAD-like"/>
    <property type="match status" value="1"/>
</dbReference>
<dbReference type="GeneID" id="70189345"/>
<feature type="transmembrane region" description="Helical" evidence="2">
    <location>
        <begin position="98"/>
        <end position="119"/>
    </location>
</feature>
<dbReference type="GO" id="GO:0016020">
    <property type="term" value="C:membrane"/>
    <property type="evidence" value="ECO:0007669"/>
    <property type="project" value="TreeGrafter"/>
</dbReference>
<keyword evidence="1" id="KW-1278">Translocase</keyword>
<reference evidence="3" key="1">
    <citation type="journal article" date="2021" name="Nat. Commun.">
        <title>Genetic determinants of endophytism in the Arabidopsis root mycobiome.</title>
        <authorList>
            <person name="Mesny F."/>
            <person name="Miyauchi S."/>
            <person name="Thiergart T."/>
            <person name="Pickel B."/>
            <person name="Atanasova L."/>
            <person name="Karlsson M."/>
            <person name="Huettel B."/>
            <person name="Barry K.W."/>
            <person name="Haridas S."/>
            <person name="Chen C."/>
            <person name="Bauer D."/>
            <person name="Andreopoulos W."/>
            <person name="Pangilinan J."/>
            <person name="LaButti K."/>
            <person name="Riley R."/>
            <person name="Lipzen A."/>
            <person name="Clum A."/>
            <person name="Drula E."/>
            <person name="Henrissat B."/>
            <person name="Kohler A."/>
            <person name="Grigoriev I.V."/>
            <person name="Martin F.M."/>
            <person name="Hacquard S."/>
        </authorList>
    </citation>
    <scope>NUCLEOTIDE SEQUENCE</scope>
    <source>
        <strain evidence="3">MPI-CAGE-CH-0230</strain>
    </source>
</reference>